<keyword evidence="1" id="KW-0808">Transferase</keyword>
<dbReference type="PANTHER" id="PTHR43799">
    <property type="entry name" value="AMINOTRANSFERASE, PUTATIVE-RELATED"/>
    <property type="match status" value="1"/>
</dbReference>
<dbReference type="PANTHER" id="PTHR43799:SF1">
    <property type="entry name" value="ASPARTATE AMINOTRANSFERASE"/>
    <property type="match status" value="1"/>
</dbReference>
<dbReference type="GO" id="GO:0004069">
    <property type="term" value="F:L-aspartate:2-oxoglutarate aminotransferase activity"/>
    <property type="evidence" value="ECO:0007669"/>
    <property type="project" value="InterPro"/>
</dbReference>
<dbReference type="CDD" id="cd00609">
    <property type="entry name" value="AAT_like"/>
    <property type="match status" value="1"/>
</dbReference>
<evidence type="ECO:0000313" key="1">
    <source>
        <dbReference type="EMBL" id="NQV64884.1"/>
    </source>
</evidence>
<dbReference type="InterPro" id="IPR015424">
    <property type="entry name" value="PyrdxlP-dep_Trfase"/>
</dbReference>
<dbReference type="EMBL" id="JABMOJ010000218">
    <property type="protein sequence ID" value="NQV64884.1"/>
    <property type="molecule type" value="Genomic_DNA"/>
</dbReference>
<dbReference type="SUPFAM" id="SSF53383">
    <property type="entry name" value="PLP-dependent transferases"/>
    <property type="match status" value="1"/>
</dbReference>
<gene>
    <name evidence="1" type="ORF">HQ497_05910</name>
</gene>
<dbReference type="Proteomes" id="UP000754644">
    <property type="component" value="Unassembled WGS sequence"/>
</dbReference>
<sequence length="423" mass="46759">MEFSQLSREQLRSLQTSLGAQYETFRQANLNLDLTRGKPAPAQLDLSNELDGILEGFYLLQDGTDVRNYGGILGIPEARQLAATFLEVDTDEVLVGGNSSLSLMYAYIDHMLPVWRQALVANPDAKIKFICPVPGYDRHFTICEHFDIEMLNVALVDDGPDMDQVEALIKQDPLIKGIWCVPKYSNPTGHTYSDVVVDRIARLAEIAGEHFTILWDNAYAVHHLSDNPDVLKNLMAEAKHQGNERSVVLFGSTSKITFAGAGIAFLATESSNLKAFEKYLSASVIGFDKVNQLRHVRFLKDAEHIAAHMVKHRNIIQPKFDLTLKILSEHLEGKGIATWSRPQGGYFISLDTLPGLASEVIQHAAAIGVKLTPAGATFPYGLDPQNSNIRIAPTFPAMDSLQRALEVFVVCLQLATVNQFLSD</sequence>
<comment type="caution">
    <text evidence="1">The sequence shown here is derived from an EMBL/GenBank/DDBJ whole genome shotgun (WGS) entry which is preliminary data.</text>
</comment>
<proteinExistence type="predicted"/>
<accession>A0A972VX28</accession>
<reference evidence="1" key="1">
    <citation type="submission" date="2020-05" db="EMBL/GenBank/DDBJ databases">
        <title>Sulfur intermediates as new biogeochemical hubs in an aquatic model microbial ecosystem.</title>
        <authorList>
            <person name="Vigneron A."/>
        </authorList>
    </citation>
    <scope>NUCLEOTIDE SEQUENCE</scope>
    <source>
        <strain evidence="1">Bin.250</strain>
    </source>
</reference>
<dbReference type="Pfam" id="PF12897">
    <property type="entry name" value="Asp_aminotransf"/>
    <property type="match status" value="1"/>
</dbReference>
<dbReference type="InterPro" id="IPR015422">
    <property type="entry name" value="PyrdxlP-dep_Trfase_small"/>
</dbReference>
<dbReference type="Gene3D" id="3.40.640.10">
    <property type="entry name" value="Type I PLP-dependent aspartate aminotransferase-like (Major domain)"/>
    <property type="match status" value="1"/>
</dbReference>
<dbReference type="InterPro" id="IPR015421">
    <property type="entry name" value="PyrdxlP-dep_Trfase_major"/>
</dbReference>
<evidence type="ECO:0000313" key="2">
    <source>
        <dbReference type="Proteomes" id="UP000754644"/>
    </source>
</evidence>
<keyword evidence="1" id="KW-0032">Aminotransferase</keyword>
<protein>
    <submittedName>
        <fullName evidence="1">Aminotransferase class I/II-fold pyridoxal phosphate-dependent enzyme</fullName>
    </submittedName>
</protein>
<dbReference type="InterPro" id="IPR024551">
    <property type="entry name" value="AspAT_Ic"/>
</dbReference>
<dbReference type="Gene3D" id="3.90.1150.10">
    <property type="entry name" value="Aspartate Aminotransferase, domain 1"/>
    <property type="match status" value="1"/>
</dbReference>
<organism evidence="1 2">
    <name type="scientific">SAR86 cluster bacterium</name>
    <dbReference type="NCBI Taxonomy" id="2030880"/>
    <lineage>
        <taxon>Bacteria</taxon>
        <taxon>Pseudomonadati</taxon>
        <taxon>Pseudomonadota</taxon>
        <taxon>Gammaproteobacteria</taxon>
        <taxon>SAR86 cluster</taxon>
    </lineage>
</organism>
<name>A0A972VX28_9GAMM</name>
<dbReference type="AlphaFoldDB" id="A0A972VX28"/>